<gene>
    <name evidence="6" type="ORF">L288_02240</name>
</gene>
<name>T0HLC8_9SPHN</name>
<dbReference type="PIRSF" id="PIRSF001365">
    <property type="entry name" value="DHDPS"/>
    <property type="match status" value="1"/>
</dbReference>
<dbReference type="InterPro" id="IPR002220">
    <property type="entry name" value="DapA-like"/>
</dbReference>
<dbReference type="SMART" id="SM01130">
    <property type="entry name" value="DHDPS"/>
    <property type="match status" value="1"/>
</dbReference>
<dbReference type="GO" id="GO:0008840">
    <property type="term" value="F:4-hydroxy-tetrahydrodipicolinate synthase activity"/>
    <property type="evidence" value="ECO:0007669"/>
    <property type="project" value="TreeGrafter"/>
</dbReference>
<reference evidence="6 7" key="1">
    <citation type="journal article" date="2013" name="Genome Announc.">
        <title>Draft Genome Sequence of Sphingobium quisquiliarum Strain P25T, a Novel Hexachlorocyclohexane (HCH)-Degrading Bacterium Isolated from an HCH Dumpsite.</title>
        <authorList>
            <person name="Kumar Singh A."/>
            <person name="Sangwan N."/>
            <person name="Sharma A."/>
            <person name="Gupta V."/>
            <person name="Khurana J.P."/>
            <person name="Lal R."/>
        </authorList>
    </citation>
    <scope>NUCLEOTIDE SEQUENCE [LARGE SCALE GENOMIC DNA]</scope>
    <source>
        <strain evidence="6 7">P25</strain>
    </source>
</reference>
<feature type="region of interest" description="Disordered" evidence="5">
    <location>
        <begin position="310"/>
        <end position="330"/>
    </location>
</feature>
<evidence type="ECO:0000256" key="2">
    <source>
        <dbReference type="ARBA" id="ARBA00023239"/>
    </source>
</evidence>
<evidence type="ECO:0000256" key="4">
    <source>
        <dbReference type="PIRSR" id="PIRSR001365-1"/>
    </source>
</evidence>
<accession>T0HLC8</accession>
<dbReference type="Pfam" id="PF00701">
    <property type="entry name" value="DHDPS"/>
    <property type="match status" value="1"/>
</dbReference>
<dbReference type="Gene3D" id="3.20.20.70">
    <property type="entry name" value="Aldolase class I"/>
    <property type="match status" value="1"/>
</dbReference>
<feature type="active site" description="Schiff-base intermediate with substrate" evidence="4">
    <location>
        <position position="162"/>
    </location>
</feature>
<dbReference type="PRINTS" id="PR00146">
    <property type="entry name" value="DHPICSNTHASE"/>
</dbReference>
<keyword evidence="2 3" id="KW-0456">Lyase</keyword>
<dbReference type="PATRIC" id="fig|1329909.3.peg.419"/>
<dbReference type="PANTHER" id="PTHR12128">
    <property type="entry name" value="DIHYDRODIPICOLINATE SYNTHASE"/>
    <property type="match status" value="1"/>
</dbReference>
<evidence type="ECO:0000256" key="5">
    <source>
        <dbReference type="SAM" id="MobiDB-lite"/>
    </source>
</evidence>
<evidence type="ECO:0000313" key="7">
    <source>
        <dbReference type="Proteomes" id="UP000015525"/>
    </source>
</evidence>
<feature type="active site" description="Proton donor/acceptor" evidence="4">
    <location>
        <position position="134"/>
    </location>
</feature>
<organism evidence="6 7">
    <name type="scientific">Sphingobium quisquiliarum P25</name>
    <dbReference type="NCBI Taxonomy" id="1329909"/>
    <lineage>
        <taxon>Bacteria</taxon>
        <taxon>Pseudomonadati</taxon>
        <taxon>Pseudomonadota</taxon>
        <taxon>Alphaproteobacteria</taxon>
        <taxon>Sphingomonadales</taxon>
        <taxon>Sphingomonadaceae</taxon>
        <taxon>Sphingobium</taxon>
    </lineage>
</organism>
<dbReference type="AlphaFoldDB" id="T0HLC8"/>
<dbReference type="SUPFAM" id="SSF51569">
    <property type="entry name" value="Aldolase"/>
    <property type="match status" value="1"/>
</dbReference>
<proteinExistence type="inferred from homology"/>
<comment type="similarity">
    <text evidence="1 3">Belongs to the DapA family.</text>
</comment>
<dbReference type="PANTHER" id="PTHR12128:SF66">
    <property type="entry name" value="4-HYDROXY-2-OXOGLUTARATE ALDOLASE, MITOCHONDRIAL"/>
    <property type="match status" value="1"/>
</dbReference>
<evidence type="ECO:0000256" key="1">
    <source>
        <dbReference type="ARBA" id="ARBA00007592"/>
    </source>
</evidence>
<evidence type="ECO:0000313" key="6">
    <source>
        <dbReference type="EMBL" id="EQB13797.1"/>
    </source>
</evidence>
<dbReference type="Proteomes" id="UP000015525">
    <property type="component" value="Unassembled WGS sequence"/>
</dbReference>
<evidence type="ECO:0000256" key="3">
    <source>
        <dbReference type="PIRNR" id="PIRNR001365"/>
    </source>
</evidence>
<evidence type="ECO:0008006" key="8">
    <source>
        <dbReference type="Google" id="ProtNLM"/>
    </source>
</evidence>
<protein>
    <recommendedName>
        <fullName evidence="8">Aldolase</fullName>
    </recommendedName>
</protein>
<dbReference type="InterPro" id="IPR013785">
    <property type="entry name" value="Aldolase_TIM"/>
</dbReference>
<sequence>MPTPVRTDIVIDRHAKDVLNLDEAARAADVLIKDGATGICLNGTFGELPSLTFEEIVDLTRAVVESVNDRVPVFAGATTLNTRDTIKRVRAFREVGAHGLNMGRPMMSAMSDIAIVQYYRDIAEEFPDMAIFLYDDMQAFKRPITTEVYAELAKIPQIVACKYRTMLVLGQPIANNYANDMRAVDGRIKLLTHEYDWWISNKLFDMDAIWSSSISMAPGPIMAMQDAILAKDYAKAEVIRADMQWASEGLFPKTGIDDWHVSKIPAMKTRIHTSGYIKCGPALPPYHVAPEERFEAGRAAGMRDREMHKKYPHKTMRQAESAVREVSTAA</sequence>
<comment type="caution">
    <text evidence="6">The sequence shown here is derived from an EMBL/GenBank/DDBJ whole genome shotgun (WGS) entry which is preliminary data.</text>
</comment>
<dbReference type="EMBL" id="ATHO01000014">
    <property type="protein sequence ID" value="EQB13797.1"/>
    <property type="molecule type" value="Genomic_DNA"/>
</dbReference>
<keyword evidence="7" id="KW-1185">Reference proteome</keyword>